<dbReference type="EMBL" id="JBEZVI010000018">
    <property type="protein sequence ID" value="MEU3712688.1"/>
    <property type="molecule type" value="Genomic_DNA"/>
</dbReference>
<comment type="caution">
    <text evidence="1">The sequence shown here is derived from an EMBL/GenBank/DDBJ whole genome shotgun (WGS) entry which is preliminary data.</text>
</comment>
<sequence>MRLTLFTLTSPGHPHSRLSAPVIVDVLWAAAAPGDRIEHISARSAPRHIDIGIYTRRTPQQDPDPPAAEGVVRRALASAPLLRGWTLSTGQE</sequence>
<proteinExistence type="predicted"/>
<accession>A0ABV2Z3W5</accession>
<evidence type="ECO:0000313" key="1">
    <source>
        <dbReference type="EMBL" id="MEU3712688.1"/>
    </source>
</evidence>
<protein>
    <submittedName>
        <fullName evidence="1">Uncharacterized protein</fullName>
    </submittedName>
</protein>
<keyword evidence="2" id="KW-1185">Reference proteome</keyword>
<organism evidence="1 2">
    <name type="scientific">Streptomyces catenulae</name>
    <dbReference type="NCBI Taxonomy" id="66875"/>
    <lineage>
        <taxon>Bacteria</taxon>
        <taxon>Bacillati</taxon>
        <taxon>Actinomycetota</taxon>
        <taxon>Actinomycetes</taxon>
        <taxon>Kitasatosporales</taxon>
        <taxon>Streptomycetaceae</taxon>
        <taxon>Streptomyces</taxon>
    </lineage>
</organism>
<name>A0ABV2Z3W5_9ACTN</name>
<evidence type="ECO:0000313" key="2">
    <source>
        <dbReference type="Proteomes" id="UP001550853"/>
    </source>
</evidence>
<dbReference type="Proteomes" id="UP001550853">
    <property type="component" value="Unassembled WGS sequence"/>
</dbReference>
<gene>
    <name evidence="1" type="ORF">AB0E61_21655</name>
</gene>
<dbReference type="RefSeq" id="WP_030286057.1">
    <property type="nucleotide sequence ID" value="NZ_JBEZVI010000018.1"/>
</dbReference>
<reference evidence="1 2" key="1">
    <citation type="submission" date="2024-06" db="EMBL/GenBank/DDBJ databases">
        <title>The Natural Products Discovery Center: Release of the First 8490 Sequenced Strains for Exploring Actinobacteria Biosynthetic Diversity.</title>
        <authorList>
            <person name="Kalkreuter E."/>
            <person name="Kautsar S.A."/>
            <person name="Yang D."/>
            <person name="Bader C.D."/>
            <person name="Teijaro C.N."/>
            <person name="Fluegel L."/>
            <person name="Davis C.M."/>
            <person name="Simpson J.R."/>
            <person name="Lauterbach L."/>
            <person name="Steele A.D."/>
            <person name="Gui C."/>
            <person name="Meng S."/>
            <person name="Li G."/>
            <person name="Viehrig K."/>
            <person name="Ye F."/>
            <person name="Su P."/>
            <person name="Kiefer A.F."/>
            <person name="Nichols A."/>
            <person name="Cepeda A.J."/>
            <person name="Yan W."/>
            <person name="Fan B."/>
            <person name="Jiang Y."/>
            <person name="Adhikari A."/>
            <person name="Zheng C.-J."/>
            <person name="Schuster L."/>
            <person name="Cowan T.M."/>
            <person name="Smanski M.J."/>
            <person name="Chevrette M.G."/>
            <person name="De Carvalho L.P.S."/>
            <person name="Shen B."/>
        </authorList>
    </citation>
    <scope>NUCLEOTIDE SEQUENCE [LARGE SCALE GENOMIC DNA]</scope>
    <source>
        <strain evidence="1 2">NPDC033039</strain>
    </source>
</reference>